<dbReference type="Gene3D" id="3.40.50.1820">
    <property type="entry name" value="alpha/beta hydrolase"/>
    <property type="match status" value="1"/>
</dbReference>
<dbReference type="RefSeq" id="WP_244677596.1">
    <property type="nucleotide sequence ID" value="NZ_CP095046.1"/>
</dbReference>
<evidence type="ECO:0008006" key="4">
    <source>
        <dbReference type="Google" id="ProtNLM"/>
    </source>
</evidence>
<evidence type="ECO:0000313" key="3">
    <source>
        <dbReference type="Proteomes" id="UP000831796"/>
    </source>
</evidence>
<protein>
    <recommendedName>
        <fullName evidence="4">Alpha/beta hydrolase fold-3 domain-containing protein</fullName>
    </recommendedName>
</protein>
<dbReference type="Proteomes" id="UP000831796">
    <property type="component" value="Chromosome"/>
</dbReference>
<dbReference type="InterPro" id="IPR029058">
    <property type="entry name" value="AB_hydrolase_fold"/>
</dbReference>
<evidence type="ECO:0000313" key="2">
    <source>
        <dbReference type="EMBL" id="UOQ74254.1"/>
    </source>
</evidence>
<evidence type="ECO:0000256" key="1">
    <source>
        <dbReference type="SAM" id="SignalP"/>
    </source>
</evidence>
<name>A0A8T9Q9R5_9BACT</name>
<gene>
    <name evidence="2" type="ORF">MUN79_10430</name>
</gene>
<feature type="chain" id="PRO_5035898285" description="Alpha/beta hydrolase fold-3 domain-containing protein" evidence="1">
    <location>
        <begin position="20"/>
        <end position="135"/>
    </location>
</feature>
<keyword evidence="3" id="KW-1185">Reference proteome</keyword>
<keyword evidence="1" id="KW-0732">Signal</keyword>
<accession>A0A8T9Q9R5</accession>
<sequence length="135" mass="14481">MKTLVLTALLGLFAHTMSAQSIISLYSGTIPNSIATNLQESTMTVASGGVRVSDVVQPTLQVFRPAKEKANGTAVIICPGGGYVRLAMDHEGTDVAKRLNEMGITAFVLKYRLPNDQTQPDKTTARCWTPSRPCA</sequence>
<dbReference type="AlphaFoldDB" id="A0A8T9Q9R5"/>
<dbReference type="KEGG" id="hcu:MUN79_10430"/>
<feature type="signal peptide" evidence="1">
    <location>
        <begin position="1"/>
        <end position="19"/>
    </location>
</feature>
<proteinExistence type="predicted"/>
<organism evidence="2 3">
    <name type="scientific">Hymenobacter cellulosilyticus</name>
    <dbReference type="NCBI Taxonomy" id="2932248"/>
    <lineage>
        <taxon>Bacteria</taxon>
        <taxon>Pseudomonadati</taxon>
        <taxon>Bacteroidota</taxon>
        <taxon>Cytophagia</taxon>
        <taxon>Cytophagales</taxon>
        <taxon>Hymenobacteraceae</taxon>
        <taxon>Hymenobacter</taxon>
    </lineage>
</organism>
<reference evidence="2" key="1">
    <citation type="submission" date="2022-04" db="EMBL/GenBank/DDBJ databases">
        <title>Hymenobacter sp. isolated from the air.</title>
        <authorList>
            <person name="Won M."/>
            <person name="Lee C.-M."/>
            <person name="Woen H.-Y."/>
            <person name="Kwon S.-W."/>
        </authorList>
    </citation>
    <scope>NUCLEOTIDE SEQUENCE</scope>
    <source>
        <strain evidence="2">5116S-3</strain>
    </source>
</reference>
<dbReference type="SUPFAM" id="SSF53474">
    <property type="entry name" value="alpha/beta-Hydrolases"/>
    <property type="match status" value="1"/>
</dbReference>
<dbReference type="EMBL" id="CP095046">
    <property type="protein sequence ID" value="UOQ74254.1"/>
    <property type="molecule type" value="Genomic_DNA"/>
</dbReference>